<dbReference type="PANTHER" id="PTHR43400">
    <property type="entry name" value="FUMARATE REDUCTASE"/>
    <property type="match status" value="1"/>
</dbReference>
<dbReference type="InterPro" id="IPR036188">
    <property type="entry name" value="FAD/NAD-bd_sf"/>
</dbReference>
<dbReference type="SUPFAM" id="SSF51905">
    <property type="entry name" value="FAD/NAD(P)-binding domain"/>
    <property type="match status" value="1"/>
</dbReference>
<organism evidence="6 7">
    <name type="scientific">Ligilactobacillus ubinensis</name>
    <dbReference type="NCBI Taxonomy" id="2876789"/>
    <lineage>
        <taxon>Bacteria</taxon>
        <taxon>Bacillati</taxon>
        <taxon>Bacillota</taxon>
        <taxon>Bacilli</taxon>
        <taxon>Lactobacillales</taxon>
        <taxon>Lactobacillaceae</taxon>
        <taxon>Ligilactobacillus</taxon>
    </lineage>
</organism>
<evidence type="ECO:0000256" key="1">
    <source>
        <dbReference type="ARBA" id="ARBA00001974"/>
    </source>
</evidence>
<dbReference type="EMBL" id="JAIULA010000006">
    <property type="protein sequence ID" value="MCP0886586.1"/>
    <property type="molecule type" value="Genomic_DNA"/>
</dbReference>
<dbReference type="InterPro" id="IPR003953">
    <property type="entry name" value="FAD-dep_OxRdtase_2_FAD-bd"/>
</dbReference>
<keyword evidence="2" id="KW-0285">Flavoprotein</keyword>
<feature type="domain" description="FAD-dependent oxidoreductase 2 FAD-binding" evidence="5">
    <location>
        <begin position="8"/>
        <end position="463"/>
    </location>
</feature>
<evidence type="ECO:0000256" key="2">
    <source>
        <dbReference type="ARBA" id="ARBA00022630"/>
    </source>
</evidence>
<evidence type="ECO:0000259" key="5">
    <source>
        <dbReference type="Pfam" id="PF00890"/>
    </source>
</evidence>
<dbReference type="InterPro" id="IPR050315">
    <property type="entry name" value="FAD-oxidoreductase_2"/>
</dbReference>
<evidence type="ECO:0000313" key="6">
    <source>
        <dbReference type="EMBL" id="MCP0886586.1"/>
    </source>
</evidence>
<reference evidence="6 7" key="1">
    <citation type="journal article" date="2023" name="Int. J. Syst. Evol. Microbiol.">
        <title>Ligilactobacillus ubinensis sp. nov., a novel species isolated from the wild ferment of a durian fruit (Durio zibethinus).</title>
        <authorList>
            <person name="Heng Y.C."/>
            <person name="Menon N."/>
            <person name="Chen B."/>
            <person name="Loo B.Z.L."/>
            <person name="Wong G.W.J."/>
            <person name="Lim A.C.H."/>
            <person name="Silvaraju S."/>
            <person name="Kittelmann S."/>
        </authorList>
    </citation>
    <scope>NUCLEOTIDE SEQUENCE [LARGE SCALE GENOMIC DNA]</scope>
    <source>
        <strain evidence="6 7">WILCCON 0076</strain>
    </source>
</reference>
<name>A0A9X2FIU3_9LACO</name>
<dbReference type="GO" id="GO:0033765">
    <property type="term" value="F:steroid dehydrogenase activity, acting on the CH-CH group of donors"/>
    <property type="evidence" value="ECO:0007669"/>
    <property type="project" value="UniProtKB-ARBA"/>
</dbReference>
<dbReference type="Gene3D" id="3.50.50.60">
    <property type="entry name" value="FAD/NAD(P)-binding domain"/>
    <property type="match status" value="1"/>
</dbReference>
<comment type="caution">
    <text evidence="6">The sequence shown here is derived from an EMBL/GenBank/DDBJ whole genome shotgun (WGS) entry which is preliminary data.</text>
</comment>
<gene>
    <name evidence="6" type="ORF">LB941_04445</name>
</gene>
<keyword evidence="7" id="KW-1185">Reference proteome</keyword>
<evidence type="ECO:0000256" key="4">
    <source>
        <dbReference type="ARBA" id="ARBA00023002"/>
    </source>
</evidence>
<keyword evidence="4" id="KW-0560">Oxidoreductase</keyword>
<evidence type="ECO:0000313" key="7">
    <source>
        <dbReference type="Proteomes" id="UP001139006"/>
    </source>
</evidence>
<accession>A0A9X2FIU3</accession>
<sequence>MTDIYNFDVVVAGSGGTGLSAAHTAAQNGLKVLVIEKLNQIGGNTRISSGFFAIDTIEQRKQGIQLSYDEAVKQLMEYSHYLNNGSLVKQVVKNAKPTLEEIKKMGMKIKLNPVTETTQFAHRNNLYAGGSYHMYEDKPESYKNIQDYMEKEGVEFWFDTSFEKLLHDENGTIIGAQVTNNIGEIIKIKAKATIIATGGFGGNKDKVAQVMKTTNLRTLGVPNMGEGLDAMEEAGAVDIDGTALIHAAQLAKSAVSKESNKQHLAGFSNSPITRLLLTPLLWVNDFGTRFTNEDVVYDTVKWANAGWSVGGKYFLIVDSSTLKDYDIKPQLEVSKAGPGASTDKGDFIKLADLAVEQKTAFKGNSIEELAEKTGMKKSTLCKTVENYNKIIEQNEDTEFSKSKDSLVYDIKNGPFYAFIAQVAYLGTIGGVRTDSHMRVLDKNLNIIRGLYTGGANAGGYYEGHSYPAYEGLASGFAWTSGRLAGLAAVKDIQNKE</sequence>
<keyword evidence="3" id="KW-0274">FAD</keyword>
<comment type="cofactor">
    <cofactor evidence="1">
        <name>FAD</name>
        <dbReference type="ChEBI" id="CHEBI:57692"/>
    </cofactor>
</comment>
<dbReference type="PANTHER" id="PTHR43400:SF7">
    <property type="entry name" value="FAD-DEPENDENT OXIDOREDUCTASE 2 FAD BINDING DOMAIN-CONTAINING PROTEIN"/>
    <property type="match status" value="1"/>
</dbReference>
<dbReference type="RefSeq" id="WP_253359815.1">
    <property type="nucleotide sequence ID" value="NZ_JAIULA010000006.1"/>
</dbReference>
<evidence type="ECO:0000256" key="3">
    <source>
        <dbReference type="ARBA" id="ARBA00022827"/>
    </source>
</evidence>
<proteinExistence type="predicted"/>
<dbReference type="SUPFAM" id="SSF56425">
    <property type="entry name" value="Succinate dehydrogenase/fumarate reductase flavoprotein, catalytic domain"/>
    <property type="match status" value="1"/>
</dbReference>
<dbReference type="InterPro" id="IPR027477">
    <property type="entry name" value="Succ_DH/fumarate_Rdtase_cat_sf"/>
</dbReference>
<dbReference type="Gene3D" id="3.90.700.10">
    <property type="entry name" value="Succinate dehydrogenase/fumarate reductase flavoprotein, catalytic domain"/>
    <property type="match status" value="1"/>
</dbReference>
<protein>
    <submittedName>
        <fullName evidence="6">FAD-dependent oxidoreductase</fullName>
    </submittedName>
</protein>
<dbReference type="Proteomes" id="UP001139006">
    <property type="component" value="Unassembled WGS sequence"/>
</dbReference>
<dbReference type="AlphaFoldDB" id="A0A9X2FIU3"/>
<dbReference type="Pfam" id="PF00890">
    <property type="entry name" value="FAD_binding_2"/>
    <property type="match status" value="1"/>
</dbReference>